<evidence type="ECO:0000259" key="7">
    <source>
        <dbReference type="Pfam" id="PF08349"/>
    </source>
</evidence>
<dbReference type="SUPFAM" id="SSF51658">
    <property type="entry name" value="Xylose isomerase-like"/>
    <property type="match status" value="1"/>
</dbReference>
<dbReference type="NCBIfam" id="TIGR00629">
    <property type="entry name" value="uvde"/>
    <property type="match status" value="1"/>
</dbReference>
<keyword evidence="6" id="KW-0234">DNA repair</keyword>
<evidence type="ECO:0000256" key="3">
    <source>
        <dbReference type="ARBA" id="ARBA00022763"/>
    </source>
</evidence>
<dbReference type="InterPro" id="IPR013560">
    <property type="entry name" value="DUF1722"/>
</dbReference>
<dbReference type="InterPro" id="IPR004601">
    <property type="entry name" value="UvdE"/>
</dbReference>
<dbReference type="Pfam" id="PF03851">
    <property type="entry name" value="UvdE"/>
    <property type="match status" value="1"/>
</dbReference>
<keyword evidence="9" id="KW-1185">Reference proteome</keyword>
<dbReference type="PANTHER" id="PTHR31290">
    <property type="entry name" value="UV-DAMAGE ENDONUCLEASE"/>
    <property type="match status" value="1"/>
</dbReference>
<dbReference type="Gene3D" id="3.20.20.150">
    <property type="entry name" value="Divalent-metal-dependent TIM barrel enzymes"/>
    <property type="match status" value="1"/>
</dbReference>
<name>A0A1M6B9M1_9CLOT</name>
<accession>A0A1M6B9M1</accession>
<dbReference type="GO" id="GO:0004519">
    <property type="term" value="F:endonuclease activity"/>
    <property type="evidence" value="ECO:0007669"/>
    <property type="project" value="UniProtKB-KW"/>
</dbReference>
<dbReference type="EMBL" id="FQZB01000003">
    <property type="protein sequence ID" value="SHI45278.1"/>
    <property type="molecule type" value="Genomic_DNA"/>
</dbReference>
<evidence type="ECO:0000256" key="2">
    <source>
        <dbReference type="ARBA" id="ARBA00022759"/>
    </source>
</evidence>
<feature type="domain" description="DUF1722" evidence="7">
    <location>
        <begin position="311"/>
        <end position="413"/>
    </location>
</feature>
<evidence type="ECO:0000256" key="1">
    <source>
        <dbReference type="ARBA" id="ARBA00022722"/>
    </source>
</evidence>
<keyword evidence="3" id="KW-0227">DNA damage</keyword>
<gene>
    <name evidence="8" type="ORF">SAMN02745163_00289</name>
</gene>
<dbReference type="Pfam" id="PF08349">
    <property type="entry name" value="DUF1722"/>
    <property type="match status" value="1"/>
</dbReference>
<evidence type="ECO:0000313" key="9">
    <source>
        <dbReference type="Proteomes" id="UP000184310"/>
    </source>
</evidence>
<evidence type="ECO:0000313" key="8">
    <source>
        <dbReference type="EMBL" id="SHI45278.1"/>
    </source>
</evidence>
<evidence type="ECO:0000256" key="6">
    <source>
        <dbReference type="ARBA" id="ARBA00023204"/>
    </source>
</evidence>
<dbReference type="Proteomes" id="UP000184310">
    <property type="component" value="Unassembled WGS sequence"/>
</dbReference>
<protein>
    <submittedName>
        <fullName evidence="8">UV-damage endonuclease</fullName>
    </submittedName>
</protein>
<reference evidence="8 9" key="1">
    <citation type="submission" date="2016-11" db="EMBL/GenBank/DDBJ databases">
        <authorList>
            <person name="Jaros S."/>
            <person name="Januszkiewicz K."/>
            <person name="Wedrychowicz H."/>
        </authorList>
    </citation>
    <scope>NUCLEOTIDE SEQUENCE [LARGE SCALE GENOMIC DNA]</scope>
    <source>
        <strain evidence="8 9">DSM 21758</strain>
    </source>
</reference>
<dbReference type="GO" id="GO:0016787">
    <property type="term" value="F:hydrolase activity"/>
    <property type="evidence" value="ECO:0007669"/>
    <property type="project" value="UniProtKB-KW"/>
</dbReference>
<proteinExistence type="predicted"/>
<dbReference type="AlphaFoldDB" id="A0A1M6B9M1"/>
<dbReference type="GO" id="GO:0009411">
    <property type="term" value="P:response to UV"/>
    <property type="evidence" value="ECO:0007669"/>
    <property type="project" value="InterPro"/>
</dbReference>
<sequence length="414" mass="48778">MKIGYACIPITIPYRTNRKLFLKDYSEEKLIEILKYNLEDLKYILMDNLKNNIYMFRISSDIVPLGSHEINTFDWSNYFKNELREIGNYAKNNNIRLSMHPGQYTVINSPDPNIVSKSIRDIEYHCLFLDSLDVDYSNKIVLHIGGVYGDKNASIKRFINSFDSLSTSAQKRLIIENDEKNFSLDEVFYISKTLNIPMVYDNLHNDCYGDNNYSFYDIYSKVITTWKECDGQMKVHYSQQALDKKMGSHSNTIFIKDFLRYYNEIKEFNADIMLEVKDKDISAIKCINVLEELNNSPLKISKLYEEWAKYKYLIMEHDYSFYKQVSSLVKNNCSFLEFYSLVDDALNKPLNIGSQKNTFDHVWGYVKNNASNFEKNHFAKLMSSEDMSKVKLYLKKLCSKYNSEYMLNSYFFSQ</sequence>
<dbReference type="GO" id="GO:0006289">
    <property type="term" value="P:nucleotide-excision repair"/>
    <property type="evidence" value="ECO:0007669"/>
    <property type="project" value="InterPro"/>
</dbReference>
<evidence type="ECO:0000256" key="5">
    <source>
        <dbReference type="ARBA" id="ARBA00022801"/>
    </source>
</evidence>
<keyword evidence="2 8" id="KW-0255">Endonuclease</keyword>
<dbReference type="PANTHER" id="PTHR31290:SF5">
    <property type="entry name" value="UV-DAMAGE ENDONUCLEASE"/>
    <property type="match status" value="1"/>
</dbReference>
<dbReference type="RefSeq" id="WP_072984548.1">
    <property type="nucleotide sequence ID" value="NZ_FQZB01000003.1"/>
</dbReference>
<dbReference type="STRING" id="1121302.SAMN02745163_00289"/>
<keyword evidence="5" id="KW-0378">Hydrolase</keyword>
<evidence type="ECO:0000256" key="4">
    <source>
        <dbReference type="ARBA" id="ARBA00022769"/>
    </source>
</evidence>
<keyword evidence="4" id="KW-0228">DNA excision</keyword>
<dbReference type="OrthoDB" id="9782576at2"/>
<organism evidence="8 9">
    <name type="scientific">Clostridium cavendishii DSM 21758</name>
    <dbReference type="NCBI Taxonomy" id="1121302"/>
    <lineage>
        <taxon>Bacteria</taxon>
        <taxon>Bacillati</taxon>
        <taxon>Bacillota</taxon>
        <taxon>Clostridia</taxon>
        <taxon>Eubacteriales</taxon>
        <taxon>Clostridiaceae</taxon>
        <taxon>Clostridium</taxon>
    </lineage>
</organism>
<dbReference type="InterPro" id="IPR036237">
    <property type="entry name" value="Xyl_isomerase-like_sf"/>
</dbReference>
<keyword evidence="1" id="KW-0540">Nuclease</keyword>